<feature type="transmembrane region" description="Helical" evidence="1">
    <location>
        <begin position="115"/>
        <end position="135"/>
    </location>
</feature>
<evidence type="ECO:0000256" key="1">
    <source>
        <dbReference type="SAM" id="Phobius"/>
    </source>
</evidence>
<evidence type="ECO:0000313" key="3">
    <source>
        <dbReference type="EMBL" id="KAL3110312.1"/>
    </source>
</evidence>
<dbReference type="PANTHER" id="PTHR47163">
    <property type="entry name" value="DDE_TNP_IS1595 DOMAIN-CONTAINING PROTEIN"/>
    <property type="match status" value="1"/>
</dbReference>
<dbReference type="SMART" id="SM01126">
    <property type="entry name" value="DDE_Tnp_IS1595"/>
    <property type="match status" value="1"/>
</dbReference>
<evidence type="ECO:0000313" key="4">
    <source>
        <dbReference type="Proteomes" id="UP001620626"/>
    </source>
</evidence>
<accession>A0ABD2L514</accession>
<dbReference type="InterPro" id="IPR024445">
    <property type="entry name" value="Tnp_ISXO2-like"/>
</dbReference>
<evidence type="ECO:0000259" key="2">
    <source>
        <dbReference type="SMART" id="SM01126"/>
    </source>
</evidence>
<proteinExistence type="predicted"/>
<reference evidence="3 4" key="1">
    <citation type="submission" date="2024-10" db="EMBL/GenBank/DDBJ databases">
        <authorList>
            <person name="Kim D."/>
        </authorList>
    </citation>
    <scope>NUCLEOTIDE SEQUENCE [LARGE SCALE GENOMIC DNA]</scope>
    <source>
        <strain evidence="3">BH-2024</strain>
    </source>
</reference>
<organism evidence="3 4">
    <name type="scientific">Heterodera trifolii</name>
    <dbReference type="NCBI Taxonomy" id="157864"/>
    <lineage>
        <taxon>Eukaryota</taxon>
        <taxon>Metazoa</taxon>
        <taxon>Ecdysozoa</taxon>
        <taxon>Nematoda</taxon>
        <taxon>Chromadorea</taxon>
        <taxon>Rhabditida</taxon>
        <taxon>Tylenchina</taxon>
        <taxon>Tylenchomorpha</taxon>
        <taxon>Tylenchoidea</taxon>
        <taxon>Heteroderidae</taxon>
        <taxon>Heteroderinae</taxon>
        <taxon>Heterodera</taxon>
    </lineage>
</organism>
<gene>
    <name evidence="3" type="ORF">niasHT_019869</name>
</gene>
<dbReference type="Pfam" id="PF12762">
    <property type="entry name" value="DDE_Tnp_IS1595"/>
    <property type="match status" value="1"/>
</dbReference>
<sequence>MWTEDFRNKNAIKELGISEPTCVNWFNYCRTQCVQQQKIGGVNVVVEMDETCWVKQKHNRGKPKKGCSKWFFGAIERKKGGQAFCTAVKDRKKKTLYKLIKKWIRPGSVIISDEWPWYVVSLLLVGCGTILWFFWDNVKKRRRPNKKEIFISADCWLEVFAFLPPSQLGLEIALISRRFDRRVDEHFKTRKWILDKELRIQMKKRWFGRKQMEIVNANGGMPLPIPQIPLPNKVIGVRGILITYFDHNVITFLRRFHRFFASFTTYLAISNENVRSLEFFLSTIWPMFGYSTQVMWLTISGFHQMRQFAPSILNDCQSLRFVSFEGDIVPEFPPDDSANATDGQAVAKWLFTPHQHNEMNVLSYHELPVAQWSSKLEQIKTAFSAASSRVCFSILFGFPPSPSLDSVVPFELTNALTEEQLTLSQYYDYGQFFLLIRCPIGQKKKALDQFKKAGTSRGSQIFIGIGADGLKMDFSTIPLHRMVSLKTSE</sequence>
<keyword evidence="1" id="KW-0812">Transmembrane</keyword>
<keyword evidence="1" id="KW-0472">Membrane</keyword>
<dbReference type="Proteomes" id="UP001620626">
    <property type="component" value="Unassembled WGS sequence"/>
</dbReference>
<dbReference type="InterPro" id="IPR053164">
    <property type="entry name" value="IS1016-like_transposase"/>
</dbReference>
<protein>
    <recommendedName>
        <fullName evidence="2">ISXO2-like transposase domain-containing protein</fullName>
    </recommendedName>
</protein>
<keyword evidence="1" id="KW-1133">Transmembrane helix</keyword>
<dbReference type="PANTHER" id="PTHR47163:SF2">
    <property type="entry name" value="SI:DKEY-17M8.2"/>
    <property type="match status" value="1"/>
</dbReference>
<comment type="caution">
    <text evidence="3">The sequence shown here is derived from an EMBL/GenBank/DDBJ whole genome shotgun (WGS) entry which is preliminary data.</text>
</comment>
<keyword evidence="4" id="KW-1185">Reference proteome</keyword>
<dbReference type="EMBL" id="JBICBT010000545">
    <property type="protein sequence ID" value="KAL3110312.1"/>
    <property type="molecule type" value="Genomic_DNA"/>
</dbReference>
<name>A0ABD2L514_9BILA</name>
<feature type="domain" description="ISXO2-like transposase" evidence="2">
    <location>
        <begin position="38"/>
        <end position="145"/>
    </location>
</feature>
<dbReference type="AlphaFoldDB" id="A0ABD2L514"/>